<dbReference type="Gene3D" id="1.20.1440.230">
    <property type="entry name" value="NADH-ubiquinone oxidoreductase 51kDa subunit, iron-sulphur binding domain"/>
    <property type="match status" value="1"/>
</dbReference>
<dbReference type="SUPFAM" id="SSF52833">
    <property type="entry name" value="Thioredoxin-like"/>
    <property type="match status" value="1"/>
</dbReference>
<dbReference type="InterPro" id="IPR019575">
    <property type="entry name" value="Nuop51_4Fe4S-bd"/>
</dbReference>
<keyword evidence="6" id="KW-0411">Iron-sulfur</keyword>
<dbReference type="PROSITE" id="PS00644">
    <property type="entry name" value="COMPLEX1_51K_1"/>
    <property type="match status" value="1"/>
</dbReference>
<evidence type="ECO:0000256" key="3">
    <source>
        <dbReference type="ARBA" id="ARBA00022485"/>
    </source>
</evidence>
<dbReference type="PANTHER" id="PTHR43578:SF3">
    <property type="entry name" value="NADH-QUINONE OXIDOREDUCTASE SUBUNIT F"/>
    <property type="match status" value="1"/>
</dbReference>
<evidence type="ECO:0000313" key="10">
    <source>
        <dbReference type="Proteomes" id="UP001597158"/>
    </source>
</evidence>
<dbReference type="PROSITE" id="PS00645">
    <property type="entry name" value="COMPLEX1_51K_2"/>
    <property type="match status" value="1"/>
</dbReference>
<comment type="cofactor">
    <cofactor evidence="1">
        <name>FMN</name>
        <dbReference type="ChEBI" id="CHEBI:58210"/>
    </cofactor>
</comment>
<evidence type="ECO:0000256" key="2">
    <source>
        <dbReference type="ARBA" id="ARBA00007523"/>
    </source>
</evidence>
<comment type="caution">
    <text evidence="9">The sequence shown here is derived from an EMBL/GenBank/DDBJ whole genome shotgun (WGS) entry which is preliminary data.</text>
</comment>
<evidence type="ECO:0000256" key="1">
    <source>
        <dbReference type="ARBA" id="ARBA00001917"/>
    </source>
</evidence>
<dbReference type="Pfam" id="PF10589">
    <property type="entry name" value="NADH_4Fe-4S"/>
    <property type="match status" value="1"/>
</dbReference>
<evidence type="ECO:0000256" key="6">
    <source>
        <dbReference type="ARBA" id="ARBA00023014"/>
    </source>
</evidence>
<dbReference type="Pfam" id="PF01512">
    <property type="entry name" value="Complex1_51K"/>
    <property type="match status" value="1"/>
</dbReference>
<keyword evidence="4" id="KW-0479">Metal-binding</keyword>
<dbReference type="Proteomes" id="UP001597158">
    <property type="component" value="Unassembled WGS sequence"/>
</dbReference>
<dbReference type="SUPFAM" id="SSF142019">
    <property type="entry name" value="Nqo1 FMN-binding domain-like"/>
    <property type="match status" value="1"/>
</dbReference>
<dbReference type="InterPro" id="IPR041921">
    <property type="entry name" value="NuoE_N"/>
</dbReference>
<feature type="domain" description="NADH-ubiquinone oxidoreductase 51kDa subunit iron-sulphur binding" evidence="8">
    <location>
        <begin position="471"/>
        <end position="516"/>
    </location>
</feature>
<dbReference type="InterPro" id="IPR001949">
    <property type="entry name" value="NADH-UbQ_OxRdtase_51kDa_CS"/>
</dbReference>
<evidence type="ECO:0000256" key="7">
    <source>
        <dbReference type="SAM" id="MobiDB-lite"/>
    </source>
</evidence>
<dbReference type="Gene3D" id="3.10.20.600">
    <property type="match status" value="1"/>
</dbReference>
<dbReference type="PANTHER" id="PTHR43578">
    <property type="entry name" value="NADH-QUINONE OXIDOREDUCTASE SUBUNIT F"/>
    <property type="match status" value="1"/>
</dbReference>
<dbReference type="Pfam" id="PF01257">
    <property type="entry name" value="2Fe-2S_thioredx"/>
    <property type="match status" value="1"/>
</dbReference>
<dbReference type="SUPFAM" id="SSF140490">
    <property type="entry name" value="Nqo1C-terminal domain-like"/>
    <property type="match status" value="1"/>
</dbReference>
<evidence type="ECO:0000256" key="5">
    <source>
        <dbReference type="ARBA" id="ARBA00023004"/>
    </source>
</evidence>
<evidence type="ECO:0000256" key="4">
    <source>
        <dbReference type="ARBA" id="ARBA00022723"/>
    </source>
</evidence>
<dbReference type="SMART" id="SM00928">
    <property type="entry name" value="NADH_4Fe-4S"/>
    <property type="match status" value="1"/>
</dbReference>
<proteinExistence type="inferred from homology"/>
<keyword evidence="5" id="KW-0408">Iron</keyword>
<keyword evidence="3" id="KW-0004">4Fe-4S</keyword>
<evidence type="ECO:0000313" key="9">
    <source>
        <dbReference type="EMBL" id="MFD1263405.1"/>
    </source>
</evidence>
<reference evidence="10" key="1">
    <citation type="journal article" date="2019" name="Int. J. Syst. Evol. Microbiol.">
        <title>The Global Catalogue of Microorganisms (GCM) 10K type strain sequencing project: providing services to taxonomists for standard genome sequencing and annotation.</title>
        <authorList>
            <consortium name="The Broad Institute Genomics Platform"/>
            <consortium name="The Broad Institute Genome Sequencing Center for Infectious Disease"/>
            <person name="Wu L."/>
            <person name="Ma J."/>
        </authorList>
    </citation>
    <scope>NUCLEOTIDE SEQUENCE [LARGE SCALE GENOMIC DNA]</scope>
    <source>
        <strain evidence="10">CCUG 48884</strain>
    </source>
</reference>
<dbReference type="Gene3D" id="3.40.30.10">
    <property type="entry name" value="Glutaredoxin"/>
    <property type="match status" value="1"/>
</dbReference>
<dbReference type="RefSeq" id="WP_277833197.1">
    <property type="nucleotide sequence ID" value="NZ_JARQZE010000007.1"/>
</dbReference>
<organism evidence="9 10">
    <name type="scientific">Thauera mechernichensis</name>
    <dbReference type="NCBI Taxonomy" id="82788"/>
    <lineage>
        <taxon>Bacteria</taxon>
        <taxon>Pseudomonadati</taxon>
        <taxon>Pseudomonadota</taxon>
        <taxon>Betaproteobacteria</taxon>
        <taxon>Rhodocyclales</taxon>
        <taxon>Zoogloeaceae</taxon>
        <taxon>Thauera</taxon>
    </lineage>
</organism>
<evidence type="ECO:0000259" key="8">
    <source>
        <dbReference type="SMART" id="SM00928"/>
    </source>
</evidence>
<dbReference type="InterPro" id="IPR011538">
    <property type="entry name" value="Nuo51_FMN-bd"/>
</dbReference>
<name>A0ABW3WDS9_9RHOO</name>
<comment type="similarity">
    <text evidence="2">Belongs to the complex I 51 kDa subunit family.</text>
</comment>
<dbReference type="Gene3D" id="3.40.50.11540">
    <property type="entry name" value="NADH-ubiquinone oxidoreductase 51kDa subunit"/>
    <property type="match status" value="1"/>
</dbReference>
<keyword evidence="10" id="KW-1185">Reference proteome</keyword>
<dbReference type="SUPFAM" id="SSF142984">
    <property type="entry name" value="Nqo1 middle domain-like"/>
    <property type="match status" value="1"/>
</dbReference>
<feature type="region of interest" description="Disordered" evidence="7">
    <location>
        <begin position="579"/>
        <end position="624"/>
    </location>
</feature>
<sequence>MDASELDRILVQHRREPSQLLQILIDVQEQSGWLPPDVISAIASALAVPRVRVESTASFYSFLHTQPAGEYRLLFSDNITDRMLGNTGLMSALCEQLWLEPGRLSEDGLVRVDTTSCTGMCDQGPALLANGRAITRLNVDRIDEMAHLVRSRVPIGDWPPEWFEVADNIQRRDVLLDHRLSPGEALAAALDRGAAGLLAEIERSSLRGRGGAGFGSDIKWRSCRDAWGDAHYVICNADEGEPGTFKDRVLLNSYFDLVVDGMCIAGLAIGSSKGFIYLRGEYRYLLDRLQARLAQRREQGLLGRNIMGRGFSFDIDIHLGAGAYICGEESALIESLEGKPGKPRIRPPFPVTNGYRGQPTTVNNVETLALAALIAVRGGEWFRTIGTPASTGTKLLSVSGDVARPGIYEFPFGVTVADVLQAAGARDTLAVTSAGAAGHCLDEHEFGRRIAFEDVATGGSIMVFDRSRDMLEVARNFAHFFAHESCGFCTPCRVGTAVVARLIDKLAAGRGSPYDLEEMAKMHVLMQGASHCGLGNTATIAVNDMLSRFPSVFESRLQSSEYEPAFDLDAALSRARQMTGRDDPGAHLGSNLSAIDTHRHPPDWGDAAYAPFPATPSPAEDEQP</sequence>
<accession>A0ABW3WDS9</accession>
<dbReference type="EMBL" id="JBHTMC010000013">
    <property type="protein sequence ID" value="MFD1263405.1"/>
    <property type="molecule type" value="Genomic_DNA"/>
</dbReference>
<dbReference type="Pfam" id="PF10531">
    <property type="entry name" value="SLBB"/>
    <property type="match status" value="1"/>
</dbReference>
<dbReference type="InterPro" id="IPR036249">
    <property type="entry name" value="Thioredoxin-like_sf"/>
</dbReference>
<dbReference type="InterPro" id="IPR037225">
    <property type="entry name" value="Nuo51_FMN-bd_sf"/>
</dbReference>
<gene>
    <name evidence="9" type="ORF">ACFQ4M_07390</name>
</gene>
<dbReference type="InterPro" id="IPR019554">
    <property type="entry name" value="Soluble_ligand-bd"/>
</dbReference>
<protein>
    <submittedName>
        <fullName evidence="9">NAD(P)H-dependent oxidoreductase subunit E</fullName>
    </submittedName>
</protein>
<dbReference type="Gene3D" id="1.10.10.1590">
    <property type="entry name" value="NADH-quinone oxidoreductase subunit E"/>
    <property type="match status" value="1"/>
</dbReference>
<dbReference type="InterPro" id="IPR037207">
    <property type="entry name" value="Nuop51_4Fe4S-bd_sf"/>
</dbReference>